<dbReference type="EMBL" id="QGNW01002165">
    <property type="protein sequence ID" value="RVW24765.1"/>
    <property type="molecule type" value="Genomic_DNA"/>
</dbReference>
<evidence type="ECO:0000256" key="1">
    <source>
        <dbReference type="SAM" id="MobiDB-lite"/>
    </source>
</evidence>
<name>A0A438CNI5_VITVI</name>
<feature type="transmembrane region" description="Helical" evidence="2">
    <location>
        <begin position="27"/>
        <end position="49"/>
    </location>
</feature>
<dbReference type="Pfam" id="PF14309">
    <property type="entry name" value="DUF4378"/>
    <property type="match status" value="1"/>
</dbReference>
<protein>
    <recommendedName>
        <fullName evidence="7">DUF4378 domain-containing protein</fullName>
    </recommendedName>
</protein>
<proteinExistence type="predicted"/>
<dbReference type="PANTHER" id="PTHR40836:SF4">
    <property type="entry name" value="RB1-INDUCIBLE COILED-COIL PROTEIN"/>
    <property type="match status" value="1"/>
</dbReference>
<sequence length="743" mass="83730">MAVSFADSATLEFHGVRHKWNIRAVAAFGWTCCLHGEAYFIFLISIKAAWPEKFLHIRGMWAVNIPVPIAIIFMVMVITSSLGGSGKAPERDKTATAKVKLGVFDKDPISAPMSCCVGMDILGEIEGSRLGTPRNSLELPMKTSQGLLCCRRQCAGELHESYVMNSYQVQQDWAGKNCHPTEASMKKLINQEMSKRSNTRHNTPSIVARLMGMDMLPLDTKSMECNSFHRNKDRDPDRSSRNQKLGKPRPREHPQEEELQKFKKELKHGKQPANEKPVELKVMTLKQGIMEEVDGNTDESWASSSGTLEERDSIEDFLEEVKERLKHELQGKPRKRVTLVRGGGIETPFSERPSEPKQIAQHIAKQVRESVTRDLGMNLLRSESTRSYRSEIQLNGSGSPEFINRDTRKFLSERLRNVLKRETHQDIPIVVNGSSRLSMLDYERNRLEQTGDNLKAGNRMNHWENVNNEAEMQTRSFRHGPDDDAVIHRESSPRNLIRSYQPQKIQSSVESCGIEHDPMKDIMSGPTVIMNLGDRHENSTEVPPSPASVCSSAHENSSDLPLLFVDYSELRRQLDQLGSNGSEDTTIDEEPPEVEMIELEDQAEAYIRDLLVASGFYGGSSDTVYQDGTHLQGLSATGSLTRFRRKFMGSTMLSAPHGKKLLDCVWEIIRVHVYPPADKSCYSLDSMVARDLGSIPWSGLIDDEMNALGRDMESMILECRQRETEGIQFLMVWLCMEAAACTG</sequence>
<feature type="domain" description="DUF3741" evidence="4">
    <location>
        <begin position="203"/>
        <end position="217"/>
    </location>
</feature>
<keyword evidence="2" id="KW-0812">Transmembrane</keyword>
<dbReference type="InterPro" id="IPR025486">
    <property type="entry name" value="DUF4378"/>
</dbReference>
<evidence type="ECO:0000259" key="3">
    <source>
        <dbReference type="Pfam" id="PF14309"/>
    </source>
</evidence>
<comment type="caution">
    <text evidence="5">The sequence shown here is derived from an EMBL/GenBank/DDBJ whole genome shotgun (WGS) entry which is preliminary data.</text>
</comment>
<feature type="domain" description="DUF4378" evidence="3">
    <location>
        <begin position="640"/>
        <end position="718"/>
    </location>
</feature>
<dbReference type="AlphaFoldDB" id="A0A438CNI5"/>
<feature type="transmembrane region" description="Helical" evidence="2">
    <location>
        <begin position="61"/>
        <end position="83"/>
    </location>
</feature>
<evidence type="ECO:0000313" key="5">
    <source>
        <dbReference type="EMBL" id="RVW24765.1"/>
    </source>
</evidence>
<feature type="compositionally biased region" description="Basic and acidic residues" evidence="1">
    <location>
        <begin position="230"/>
        <end position="240"/>
    </location>
</feature>
<keyword evidence="2" id="KW-1133">Transmembrane helix</keyword>
<feature type="region of interest" description="Disordered" evidence="1">
    <location>
        <begin position="226"/>
        <end position="258"/>
    </location>
</feature>
<reference evidence="5 6" key="1">
    <citation type="journal article" date="2018" name="PLoS Genet.">
        <title>Population sequencing reveals clonal diversity and ancestral inbreeding in the grapevine cultivar Chardonnay.</title>
        <authorList>
            <person name="Roach M.J."/>
            <person name="Johnson D.L."/>
            <person name="Bohlmann J."/>
            <person name="van Vuuren H.J."/>
            <person name="Jones S.J."/>
            <person name="Pretorius I.S."/>
            <person name="Schmidt S.A."/>
            <person name="Borneman A.R."/>
        </authorList>
    </citation>
    <scope>NUCLEOTIDE SEQUENCE [LARGE SCALE GENOMIC DNA]</scope>
    <source>
        <strain evidence="6">cv. Chardonnay</strain>
        <tissue evidence="5">Leaf</tissue>
    </source>
</reference>
<dbReference type="InterPro" id="IPR032795">
    <property type="entry name" value="DUF3741-assoc"/>
</dbReference>
<feature type="compositionally biased region" description="Basic and acidic residues" evidence="1">
    <location>
        <begin position="249"/>
        <end position="258"/>
    </location>
</feature>
<dbReference type="Pfam" id="PF14383">
    <property type="entry name" value="VARLMGL"/>
    <property type="match status" value="1"/>
</dbReference>
<evidence type="ECO:0000259" key="4">
    <source>
        <dbReference type="Pfam" id="PF14383"/>
    </source>
</evidence>
<organism evidence="5 6">
    <name type="scientific">Vitis vinifera</name>
    <name type="common">Grape</name>
    <dbReference type="NCBI Taxonomy" id="29760"/>
    <lineage>
        <taxon>Eukaryota</taxon>
        <taxon>Viridiplantae</taxon>
        <taxon>Streptophyta</taxon>
        <taxon>Embryophyta</taxon>
        <taxon>Tracheophyta</taxon>
        <taxon>Spermatophyta</taxon>
        <taxon>Magnoliopsida</taxon>
        <taxon>eudicotyledons</taxon>
        <taxon>Gunneridae</taxon>
        <taxon>Pentapetalae</taxon>
        <taxon>rosids</taxon>
        <taxon>Vitales</taxon>
        <taxon>Vitaceae</taxon>
        <taxon>Viteae</taxon>
        <taxon>Vitis</taxon>
    </lineage>
</organism>
<gene>
    <name evidence="5" type="ORF">CK203_080363</name>
</gene>
<dbReference type="PANTHER" id="PTHR40836">
    <property type="entry name" value="RB1-INDUCIBLE COILED-COIL PROTEIN"/>
    <property type="match status" value="1"/>
</dbReference>
<evidence type="ECO:0008006" key="7">
    <source>
        <dbReference type="Google" id="ProtNLM"/>
    </source>
</evidence>
<keyword evidence="2" id="KW-0472">Membrane</keyword>
<evidence type="ECO:0000313" key="6">
    <source>
        <dbReference type="Proteomes" id="UP000288805"/>
    </source>
</evidence>
<accession>A0A438CNI5</accession>
<evidence type="ECO:0000256" key="2">
    <source>
        <dbReference type="SAM" id="Phobius"/>
    </source>
</evidence>
<dbReference type="Proteomes" id="UP000288805">
    <property type="component" value="Unassembled WGS sequence"/>
</dbReference>